<evidence type="ECO:0000313" key="5">
    <source>
        <dbReference type="Proteomes" id="UP000231990"/>
    </source>
</evidence>
<dbReference type="OrthoDB" id="318526at2"/>
<accession>A0A2M9ZPH6</accession>
<evidence type="ECO:0000313" key="2">
    <source>
        <dbReference type="EMBL" id="PJZ70782.1"/>
    </source>
</evidence>
<dbReference type="InterPro" id="IPR002123">
    <property type="entry name" value="Plipid/glycerol_acylTrfase"/>
</dbReference>
<comment type="caution">
    <text evidence="3">The sequence shown here is derived from an EMBL/GenBank/DDBJ whole genome shotgun (WGS) entry which is preliminary data.</text>
</comment>
<dbReference type="Proteomes" id="UP000231962">
    <property type="component" value="Unassembled WGS sequence"/>
</dbReference>
<reference evidence="4 5" key="1">
    <citation type="submission" date="2017-07" db="EMBL/GenBank/DDBJ databases">
        <title>Leptospira spp. isolated from tropical soils.</title>
        <authorList>
            <person name="Thibeaux R."/>
            <person name="Iraola G."/>
            <person name="Ferres I."/>
            <person name="Bierque E."/>
            <person name="Girault D."/>
            <person name="Soupe-Gilbert M.-E."/>
            <person name="Picardeau M."/>
            <person name="Goarant C."/>
        </authorList>
    </citation>
    <scope>NUCLEOTIDE SEQUENCE [LARGE SCALE GENOMIC DNA]</scope>
    <source>
        <strain evidence="3 5">FH1-B-B1</strain>
        <strain evidence="2 4">FH1-B-C1</strain>
    </source>
</reference>
<dbReference type="SUPFAM" id="SSF69593">
    <property type="entry name" value="Glycerol-3-phosphate (1)-acyltransferase"/>
    <property type="match status" value="1"/>
</dbReference>
<gene>
    <name evidence="2" type="ORF">CH360_04525</name>
    <name evidence="3" type="ORF">CH373_07665</name>
</gene>
<protein>
    <submittedName>
        <fullName evidence="3">1-acyl-sn-glycerol-3-phosphate acyltransferase</fullName>
    </submittedName>
</protein>
<dbReference type="SMART" id="SM00563">
    <property type="entry name" value="PlsC"/>
    <property type="match status" value="1"/>
</dbReference>
<proteinExistence type="predicted"/>
<feature type="domain" description="Phospholipid/glycerol acyltransferase" evidence="1">
    <location>
        <begin position="58"/>
        <end position="214"/>
    </location>
</feature>
<organism evidence="3 5">
    <name type="scientific">Leptospira perolatii</name>
    <dbReference type="NCBI Taxonomy" id="2023191"/>
    <lineage>
        <taxon>Bacteria</taxon>
        <taxon>Pseudomonadati</taxon>
        <taxon>Spirochaetota</taxon>
        <taxon>Spirochaetia</taxon>
        <taxon>Leptospirales</taxon>
        <taxon>Leptospiraceae</taxon>
        <taxon>Leptospira</taxon>
    </lineage>
</organism>
<sequence length="379" mass="43692">MDSTVAKKEEPVKLVMSTRTYDFMIDLVFKARGFMFDSFEEHFPNRSKDGKLDSPYPTVLMGNHVWEGDIPALAAVYKHITPKIKFAIPAREDILQKNFLQKEFRAKGILKLLFKLIDSMHLIPRFMGYIGCFPIKRPFRDNTRELVKSGELRNLVDQEWSTLAEKVSQGKNLFLFPEGTYNQDGYLNQIKKGVYFLRSKFKDLHFTSFTFTYDYLSSKKLELQIGYGSLFPISSEANTDEVAGIVREKLGSNYTVTVGNLASYILFKLEGKTKEKKERIFGLLKSVAEKVNTLHPEIYISKKLLGSGISLAYETFLKKASEAGFLKVEGEEIIFLEKLFHSHKDTHNLKKKNILLYHKNQLTYHFEKLDSIWSSIQAV</sequence>
<name>A0A2M9ZPH6_9LEPT</name>
<dbReference type="Pfam" id="PF01553">
    <property type="entry name" value="Acyltransferase"/>
    <property type="match status" value="1"/>
</dbReference>
<keyword evidence="3" id="KW-0808">Transferase</keyword>
<dbReference type="EMBL" id="NPDY01000002">
    <property type="protein sequence ID" value="PJZ70782.1"/>
    <property type="molecule type" value="Genomic_DNA"/>
</dbReference>
<evidence type="ECO:0000313" key="3">
    <source>
        <dbReference type="EMBL" id="PJZ73990.1"/>
    </source>
</evidence>
<dbReference type="AlphaFoldDB" id="A0A2M9ZPH6"/>
<dbReference type="RefSeq" id="WP_100712788.1">
    <property type="nucleotide sequence ID" value="NZ_NPDY01000002.1"/>
</dbReference>
<evidence type="ECO:0000313" key="4">
    <source>
        <dbReference type="Proteomes" id="UP000231962"/>
    </source>
</evidence>
<dbReference type="GO" id="GO:0016746">
    <property type="term" value="F:acyltransferase activity"/>
    <property type="evidence" value="ECO:0007669"/>
    <property type="project" value="UniProtKB-KW"/>
</dbReference>
<dbReference type="Proteomes" id="UP000231990">
    <property type="component" value="Unassembled WGS sequence"/>
</dbReference>
<evidence type="ECO:0000259" key="1">
    <source>
        <dbReference type="SMART" id="SM00563"/>
    </source>
</evidence>
<dbReference type="EMBL" id="NPDZ01000003">
    <property type="protein sequence ID" value="PJZ73990.1"/>
    <property type="molecule type" value="Genomic_DNA"/>
</dbReference>
<keyword evidence="4" id="KW-1185">Reference proteome</keyword>
<keyword evidence="3" id="KW-0012">Acyltransferase</keyword>